<accession>A0A5N5T7U2</accession>
<keyword evidence="1" id="KW-0732">Signal</keyword>
<reference evidence="2 3" key="1">
    <citation type="journal article" date="2019" name="PLoS Biol.">
        <title>Sex chromosomes control vertical transmission of feminizing Wolbachia symbionts in an isopod.</title>
        <authorList>
            <person name="Becking T."/>
            <person name="Chebbi M.A."/>
            <person name="Giraud I."/>
            <person name="Moumen B."/>
            <person name="Laverre T."/>
            <person name="Caubet Y."/>
            <person name="Peccoud J."/>
            <person name="Gilbert C."/>
            <person name="Cordaux R."/>
        </authorList>
    </citation>
    <scope>NUCLEOTIDE SEQUENCE [LARGE SCALE GENOMIC DNA]</scope>
    <source>
        <strain evidence="2">ANa2</strain>
        <tissue evidence="2">Whole body excluding digestive tract and cuticle</tissue>
    </source>
</reference>
<dbReference type="AlphaFoldDB" id="A0A5N5T7U2"/>
<dbReference type="EMBL" id="SEYY01006867">
    <property type="protein sequence ID" value="KAB7502723.1"/>
    <property type="molecule type" value="Genomic_DNA"/>
</dbReference>
<feature type="chain" id="PRO_5024449853" evidence="1">
    <location>
        <begin position="20"/>
        <end position="189"/>
    </location>
</feature>
<evidence type="ECO:0000313" key="2">
    <source>
        <dbReference type="EMBL" id="KAB7502723.1"/>
    </source>
</evidence>
<dbReference type="InterPro" id="IPR019791">
    <property type="entry name" value="Haem_peroxidase_animal"/>
</dbReference>
<dbReference type="OrthoDB" id="6380773at2759"/>
<name>A0A5N5T7U2_9CRUS</name>
<feature type="signal peptide" evidence="1">
    <location>
        <begin position="1"/>
        <end position="19"/>
    </location>
</feature>
<protein>
    <submittedName>
        <fullName evidence="2">Uncharacterized protein</fullName>
    </submittedName>
</protein>
<comment type="caution">
    <text evidence="2">The sequence shown here is derived from an EMBL/GenBank/DDBJ whole genome shotgun (WGS) entry which is preliminary data.</text>
</comment>
<dbReference type="Proteomes" id="UP000326759">
    <property type="component" value="Unassembled WGS sequence"/>
</dbReference>
<evidence type="ECO:0000313" key="3">
    <source>
        <dbReference type="Proteomes" id="UP000326759"/>
    </source>
</evidence>
<keyword evidence="3" id="KW-1185">Reference proteome</keyword>
<dbReference type="PROSITE" id="PS50292">
    <property type="entry name" value="PEROXIDASE_3"/>
    <property type="match status" value="1"/>
</dbReference>
<organism evidence="2 3">
    <name type="scientific">Armadillidium nasatum</name>
    <dbReference type="NCBI Taxonomy" id="96803"/>
    <lineage>
        <taxon>Eukaryota</taxon>
        <taxon>Metazoa</taxon>
        <taxon>Ecdysozoa</taxon>
        <taxon>Arthropoda</taxon>
        <taxon>Crustacea</taxon>
        <taxon>Multicrustacea</taxon>
        <taxon>Malacostraca</taxon>
        <taxon>Eumalacostraca</taxon>
        <taxon>Peracarida</taxon>
        <taxon>Isopoda</taxon>
        <taxon>Oniscidea</taxon>
        <taxon>Crinocheta</taxon>
        <taxon>Armadillidiidae</taxon>
        <taxon>Armadillidium</taxon>
    </lineage>
</organism>
<sequence length="189" mass="21513">MTSIFKLIFSLILFNEAFCQNQIFFPRESPIIEHTTEDLEYVGSWFNPGSLVIKEPHGSNREIVFPNVTPQDLDNSAQNSIIKFEQRIVNRNIIAPPNTPVFWHSRLFETTNEIFKKGQDATLVLETSKDLMKSFNLNKEQAEIGLPNFNVLGTVIKDTCPPGPRCPDPGFAYRTMDGSCNNIEQYRLG</sequence>
<evidence type="ECO:0000256" key="1">
    <source>
        <dbReference type="SAM" id="SignalP"/>
    </source>
</evidence>
<proteinExistence type="predicted"/>
<gene>
    <name evidence="2" type="ORF">Anas_05533</name>
</gene>